<organism evidence="2 3">
    <name type="scientific">Micavibrio aeruginosavorus</name>
    <dbReference type="NCBI Taxonomy" id="349221"/>
    <lineage>
        <taxon>Bacteria</taxon>
        <taxon>Pseudomonadati</taxon>
        <taxon>Bdellovibrionota</taxon>
        <taxon>Bdellovibrionia</taxon>
        <taxon>Bdellovibrionales</taxon>
        <taxon>Pseudobdellovibrionaceae</taxon>
        <taxon>Micavibrio</taxon>
    </lineage>
</organism>
<dbReference type="Proteomes" id="UP000249557">
    <property type="component" value="Unassembled WGS sequence"/>
</dbReference>
<dbReference type="AlphaFoldDB" id="A0A2W4ZGL6"/>
<evidence type="ECO:0000313" key="3">
    <source>
        <dbReference type="Proteomes" id="UP000249557"/>
    </source>
</evidence>
<protein>
    <recommendedName>
        <fullName evidence="4">Type IV secretion system protein VirB2</fullName>
    </recommendedName>
</protein>
<name>A0A2W4ZGL6_9BACT</name>
<dbReference type="EMBL" id="QFNK01000349">
    <property type="protein sequence ID" value="PZO79742.1"/>
    <property type="molecule type" value="Genomic_DNA"/>
</dbReference>
<sequence length="104" mass="11009">MTHNRIQNVISNSLLVAFFALIVLYPDTSHAQTALFDSGTNFLTALQNLLTTTWARLIGIIAVALCGIAFMTGRMSWQVAGSVAIGIILIFGAPAIVDSVSGTL</sequence>
<evidence type="ECO:0008006" key="4">
    <source>
        <dbReference type="Google" id="ProtNLM"/>
    </source>
</evidence>
<keyword evidence="1" id="KW-0472">Membrane</keyword>
<accession>A0A2W4ZGL6</accession>
<gene>
    <name evidence="2" type="ORF">DI626_11490</name>
</gene>
<evidence type="ECO:0000256" key="1">
    <source>
        <dbReference type="SAM" id="Phobius"/>
    </source>
</evidence>
<dbReference type="InterPro" id="IPR007039">
    <property type="entry name" value="TrbC/VirB2"/>
</dbReference>
<keyword evidence="1" id="KW-1133">Transmembrane helix</keyword>
<evidence type="ECO:0000313" key="2">
    <source>
        <dbReference type="EMBL" id="PZO79742.1"/>
    </source>
</evidence>
<dbReference type="Pfam" id="PF04956">
    <property type="entry name" value="TrbC"/>
    <property type="match status" value="1"/>
</dbReference>
<feature type="transmembrane region" description="Helical" evidence="1">
    <location>
        <begin position="55"/>
        <end position="72"/>
    </location>
</feature>
<comment type="caution">
    <text evidence="2">The sequence shown here is derived from an EMBL/GenBank/DDBJ whole genome shotgun (WGS) entry which is preliminary data.</text>
</comment>
<keyword evidence="1" id="KW-0812">Transmembrane</keyword>
<feature type="transmembrane region" description="Helical" evidence="1">
    <location>
        <begin position="79"/>
        <end position="97"/>
    </location>
</feature>
<proteinExistence type="predicted"/>
<reference evidence="2 3" key="1">
    <citation type="submission" date="2017-08" db="EMBL/GenBank/DDBJ databases">
        <title>Infants hospitalized years apart are colonized by the same room-sourced microbial strains.</title>
        <authorList>
            <person name="Brooks B."/>
            <person name="Olm M.R."/>
            <person name="Firek B.A."/>
            <person name="Baker R."/>
            <person name="Thomas B.C."/>
            <person name="Morowitz M.J."/>
            <person name="Banfield J.F."/>
        </authorList>
    </citation>
    <scope>NUCLEOTIDE SEQUENCE [LARGE SCALE GENOMIC DNA]</scope>
    <source>
        <strain evidence="2">S2_018_000_R2_104</strain>
    </source>
</reference>